<dbReference type="InterPro" id="IPR050984">
    <property type="entry name" value="Gfo/Idh/MocA_domain"/>
</dbReference>
<reference evidence="6" key="1">
    <citation type="submission" date="2016-04" db="EMBL/GenBank/DDBJ databases">
        <title>Draft genome sequence of Paludibacter jiangxiensis strain NM7.</title>
        <authorList>
            <person name="Qiu Y."/>
            <person name="Matsuura N."/>
            <person name="Ohashi A."/>
            <person name="Tourlousse M.D."/>
            <person name="Sekiguchi Y."/>
        </authorList>
    </citation>
    <scope>NUCLEOTIDE SEQUENCE [LARGE SCALE GENOMIC DNA]</scope>
    <source>
        <strain evidence="6">NM7</strain>
    </source>
</reference>
<dbReference type="Pfam" id="PF01408">
    <property type="entry name" value="GFO_IDH_MocA"/>
    <property type="match status" value="1"/>
</dbReference>
<evidence type="ECO:0000259" key="4">
    <source>
        <dbReference type="Pfam" id="PF22725"/>
    </source>
</evidence>
<gene>
    <name evidence="5" type="ORF">PJIAN_4720</name>
</gene>
<reference evidence="6" key="2">
    <citation type="journal article" date="2017" name="Genome Announc.">
        <title>Draft genome sequence of Paludibacter jiangxiensis NM7(T), a propionate-producing fermentative bacterium.</title>
        <authorList>
            <person name="Qiu Y.-L."/>
            <person name="Tourlousse D.M."/>
            <person name="Matsuura N."/>
            <person name="Ohashi A."/>
            <person name="Sekiguchi Y."/>
        </authorList>
    </citation>
    <scope>NUCLEOTIDE SEQUENCE [LARGE SCALE GENOMIC DNA]</scope>
    <source>
        <strain evidence="6">NM7</strain>
    </source>
</reference>
<dbReference type="OrthoDB" id="9795543at2"/>
<dbReference type="Proteomes" id="UP000076586">
    <property type="component" value="Unassembled WGS sequence"/>
</dbReference>
<evidence type="ECO:0000256" key="2">
    <source>
        <dbReference type="ARBA" id="ARBA00023002"/>
    </source>
</evidence>
<dbReference type="SUPFAM" id="SSF55347">
    <property type="entry name" value="Glyceraldehyde-3-phosphate dehydrogenase-like, C-terminal domain"/>
    <property type="match status" value="1"/>
</dbReference>
<dbReference type="InterPro" id="IPR055170">
    <property type="entry name" value="GFO_IDH_MocA-like_dom"/>
</dbReference>
<keyword evidence="2" id="KW-0560">Oxidoreductase</keyword>
<comment type="caution">
    <text evidence="5">The sequence shown here is derived from an EMBL/GenBank/DDBJ whole genome shotgun (WGS) entry which is preliminary data.</text>
</comment>
<evidence type="ECO:0000259" key="3">
    <source>
        <dbReference type="Pfam" id="PF01408"/>
    </source>
</evidence>
<evidence type="ECO:0000313" key="5">
    <source>
        <dbReference type="EMBL" id="GAT64171.1"/>
    </source>
</evidence>
<keyword evidence="6" id="KW-1185">Reference proteome</keyword>
<feature type="domain" description="GFO/IDH/MocA-like oxidoreductase" evidence="4">
    <location>
        <begin position="134"/>
        <end position="247"/>
    </location>
</feature>
<dbReference type="Pfam" id="PF22725">
    <property type="entry name" value="GFO_IDH_MocA_C3"/>
    <property type="match status" value="1"/>
</dbReference>
<sequence length="329" mass="36814">MKNTIKWGILGTGWIARKFADALQVADNCELYAVGSRTNESANHFAADYQLNVAYGSYEELVKDPQVDVVYIATPHNLHLENTLLALDNGKHVLCEKPMGVNEQEVIRMIATAKEKNLFLMEALWSRFLPHIIKTRELIESGAIGAVNLLTATFCVRSENGPEHRHYNVDLCGGTILDIGIYNIFLSLFLFGKPENVSAVATLSDQGIDTNCSYSFTYPENKLSVMYSSFLANPEVVAEIHGTEGEISLEHLWFCPGKITLTKKNGSEEIFSFDIKKNGYEFEAEEVARCVLNGQTESNLWSHNESLLLVSTMDDIRKKCGVVYPHHDL</sequence>
<dbReference type="GO" id="GO:0000166">
    <property type="term" value="F:nucleotide binding"/>
    <property type="evidence" value="ECO:0007669"/>
    <property type="project" value="InterPro"/>
</dbReference>
<organism evidence="5 6">
    <name type="scientific">Paludibacter jiangxiensis</name>
    <dbReference type="NCBI Taxonomy" id="681398"/>
    <lineage>
        <taxon>Bacteria</taxon>
        <taxon>Pseudomonadati</taxon>
        <taxon>Bacteroidota</taxon>
        <taxon>Bacteroidia</taxon>
        <taxon>Bacteroidales</taxon>
        <taxon>Paludibacteraceae</taxon>
        <taxon>Paludibacter</taxon>
    </lineage>
</organism>
<name>A0A171ARS6_9BACT</name>
<dbReference type="Gene3D" id="3.30.360.10">
    <property type="entry name" value="Dihydrodipicolinate Reductase, domain 2"/>
    <property type="match status" value="1"/>
</dbReference>
<dbReference type="InterPro" id="IPR000683">
    <property type="entry name" value="Gfo/Idh/MocA-like_OxRdtase_N"/>
</dbReference>
<dbReference type="PANTHER" id="PTHR22604:SF105">
    <property type="entry name" value="TRANS-1,2-DIHYDROBENZENE-1,2-DIOL DEHYDROGENASE"/>
    <property type="match status" value="1"/>
</dbReference>
<protein>
    <submittedName>
        <fullName evidence="5">Predicted dehydrogenase</fullName>
    </submittedName>
</protein>
<evidence type="ECO:0000256" key="1">
    <source>
        <dbReference type="ARBA" id="ARBA00010928"/>
    </source>
</evidence>
<dbReference type="RefSeq" id="WP_068706025.1">
    <property type="nucleotide sequence ID" value="NZ_BDCR01000004.1"/>
</dbReference>
<dbReference type="Gene3D" id="3.40.50.720">
    <property type="entry name" value="NAD(P)-binding Rossmann-like Domain"/>
    <property type="match status" value="1"/>
</dbReference>
<dbReference type="STRING" id="681398.PJIAN_4720"/>
<dbReference type="GO" id="GO:0016491">
    <property type="term" value="F:oxidoreductase activity"/>
    <property type="evidence" value="ECO:0007669"/>
    <property type="project" value="UniProtKB-KW"/>
</dbReference>
<comment type="similarity">
    <text evidence="1">Belongs to the Gfo/Idh/MocA family.</text>
</comment>
<accession>A0A171ARS6</accession>
<dbReference type="SUPFAM" id="SSF51735">
    <property type="entry name" value="NAD(P)-binding Rossmann-fold domains"/>
    <property type="match status" value="1"/>
</dbReference>
<feature type="domain" description="Gfo/Idh/MocA-like oxidoreductase N-terminal" evidence="3">
    <location>
        <begin position="5"/>
        <end position="121"/>
    </location>
</feature>
<dbReference type="InterPro" id="IPR036291">
    <property type="entry name" value="NAD(P)-bd_dom_sf"/>
</dbReference>
<proteinExistence type="inferred from homology"/>
<dbReference type="AlphaFoldDB" id="A0A171ARS6"/>
<dbReference type="PANTHER" id="PTHR22604">
    <property type="entry name" value="OXIDOREDUCTASES"/>
    <property type="match status" value="1"/>
</dbReference>
<evidence type="ECO:0000313" key="6">
    <source>
        <dbReference type="Proteomes" id="UP000076586"/>
    </source>
</evidence>
<dbReference type="EMBL" id="BDCR01000004">
    <property type="protein sequence ID" value="GAT64171.1"/>
    <property type="molecule type" value="Genomic_DNA"/>
</dbReference>